<evidence type="ECO:0000256" key="5">
    <source>
        <dbReference type="ARBA" id="ARBA00023027"/>
    </source>
</evidence>
<dbReference type="PANTHER" id="PTHR32092:SF5">
    <property type="entry name" value="6-PHOSPHO-BETA-GLUCOSIDASE"/>
    <property type="match status" value="1"/>
</dbReference>
<keyword evidence="10" id="KW-0408">Iron</keyword>
<dbReference type="AlphaFoldDB" id="A0A1T4XNP7"/>
<keyword evidence="4 12" id="KW-0378">Hydrolase</keyword>
<dbReference type="InterPro" id="IPR001088">
    <property type="entry name" value="Glyco_hydro_4"/>
</dbReference>
<reference evidence="15" key="1">
    <citation type="submission" date="2017-02" db="EMBL/GenBank/DDBJ databases">
        <authorList>
            <person name="Varghese N."/>
            <person name="Submissions S."/>
        </authorList>
    </citation>
    <scope>NUCLEOTIDE SEQUENCE [LARGE SCALE GENOMIC DNA]</scope>
    <source>
        <strain evidence="15">USBA 833</strain>
    </source>
</reference>
<dbReference type="GO" id="GO:0046872">
    <property type="term" value="F:metal ion binding"/>
    <property type="evidence" value="ECO:0007669"/>
    <property type="project" value="UniProtKB-KW"/>
</dbReference>
<feature type="site" description="Increases basicity of active site Tyr" evidence="11">
    <location>
        <position position="106"/>
    </location>
</feature>
<sequence>MKLAVLGGGGVRSPFLAKYIANKAEKLKIDSVIFMDDNSDKIRIYGGIAKKAASIINPKLKFEITTDVKETLKDADFIITSLRVGGDESRVTDERTALKYGIVGQETTGAGGFAMALRSINALIKYCSMAKEYSKPDVKIFNFTNPSGLVTQALRSLGFDNVYGICDGPYGFLKELASYLNINLDDISVECFGLNHLSWFRSIKIKGQEKINEIIEDDRIYEKTEMHLFEKKLVRSLNMIPNAYLYYYYYREKAVDNILKSQYTRGETIREINKNMYRELSTLNPEKDFEKMLGIFLKYYSQREKSYMNIESGSNKPHIEKEITWQDFFDMQGGEGYAGIALGFIDAIVNDSKKEMILSVPNNGMIEGLKDDDVVEITCSVDKNGANPVYIGEVPEIQMSLIRQVKLYERLAVEAIIEKNKEKAVQALMIHPLVNSYSIASNLIEEYLNEYIDFVGAWR</sequence>
<name>A0A1T4XNP7_9CLOT</name>
<dbReference type="PANTHER" id="PTHR32092">
    <property type="entry name" value="6-PHOSPHO-BETA-GLUCOSIDASE-RELATED"/>
    <property type="match status" value="1"/>
</dbReference>
<feature type="binding site" evidence="10">
    <location>
        <position position="196"/>
    </location>
    <ligand>
        <name>Mn(2+)</name>
        <dbReference type="ChEBI" id="CHEBI:29035"/>
    </ligand>
</feature>
<dbReference type="GO" id="GO:0005975">
    <property type="term" value="P:carbohydrate metabolic process"/>
    <property type="evidence" value="ECO:0007669"/>
    <property type="project" value="InterPro"/>
</dbReference>
<comment type="cofactor">
    <cofactor evidence="12">
        <name>NAD(+)</name>
        <dbReference type="ChEBI" id="CHEBI:57540"/>
    </cofactor>
    <text evidence="12">Binds 1 NAD(+) per subunit.</text>
</comment>
<keyword evidence="5 12" id="KW-0520">NAD</keyword>
<dbReference type="GO" id="GO:0016616">
    <property type="term" value="F:oxidoreductase activity, acting on the CH-OH group of donors, NAD or NADP as acceptor"/>
    <property type="evidence" value="ECO:0007669"/>
    <property type="project" value="InterPro"/>
</dbReference>
<keyword evidence="3 10" id="KW-0479">Metal-binding</keyword>
<keyword evidence="7 12" id="KW-0326">Glycosidase</keyword>
<evidence type="ECO:0000256" key="6">
    <source>
        <dbReference type="ARBA" id="ARBA00023211"/>
    </source>
</evidence>
<protein>
    <submittedName>
        <fullName evidence="14">6-phospho-beta-glucosidase</fullName>
    </submittedName>
</protein>
<dbReference type="GO" id="GO:0004553">
    <property type="term" value="F:hydrolase activity, hydrolyzing O-glycosyl compounds"/>
    <property type="evidence" value="ECO:0007669"/>
    <property type="project" value="InterPro"/>
</dbReference>
<evidence type="ECO:0000256" key="7">
    <source>
        <dbReference type="ARBA" id="ARBA00023295"/>
    </source>
</evidence>
<evidence type="ECO:0000256" key="12">
    <source>
        <dbReference type="RuleBase" id="RU361152"/>
    </source>
</evidence>
<dbReference type="STRING" id="1147123.SAMN05443428_1115"/>
<feature type="binding site" evidence="9">
    <location>
        <position position="145"/>
    </location>
    <ligand>
        <name>substrate</name>
    </ligand>
</feature>
<keyword evidence="6 10" id="KW-0464">Manganese</keyword>
<evidence type="ECO:0000259" key="13">
    <source>
        <dbReference type="Pfam" id="PF11975"/>
    </source>
</evidence>
<evidence type="ECO:0000313" key="15">
    <source>
        <dbReference type="Proteomes" id="UP000190105"/>
    </source>
</evidence>
<evidence type="ECO:0000256" key="11">
    <source>
        <dbReference type="PIRSR" id="PIRSR601088-4"/>
    </source>
</evidence>
<evidence type="ECO:0000256" key="9">
    <source>
        <dbReference type="PIRSR" id="PIRSR601088-2"/>
    </source>
</evidence>
<evidence type="ECO:0000256" key="4">
    <source>
        <dbReference type="ARBA" id="ARBA00022801"/>
    </source>
</evidence>
<organism evidence="14 15">
    <name type="scientific">Caloramator quimbayensis</name>
    <dbReference type="NCBI Taxonomy" id="1147123"/>
    <lineage>
        <taxon>Bacteria</taxon>
        <taxon>Bacillati</taxon>
        <taxon>Bacillota</taxon>
        <taxon>Clostridia</taxon>
        <taxon>Eubacteriales</taxon>
        <taxon>Clostridiaceae</taxon>
        <taxon>Caloramator</taxon>
    </lineage>
</organism>
<feature type="active site" description="Proton acceptor" evidence="8">
    <location>
        <position position="244"/>
    </location>
</feature>
<dbReference type="RefSeq" id="WP_078696657.1">
    <property type="nucleotide sequence ID" value="NZ_FUYH01000011.1"/>
</dbReference>
<proteinExistence type="inferred from homology"/>
<evidence type="ECO:0000256" key="3">
    <source>
        <dbReference type="ARBA" id="ARBA00022723"/>
    </source>
</evidence>
<dbReference type="PRINTS" id="PR00732">
    <property type="entry name" value="GLHYDRLASE4"/>
</dbReference>
<evidence type="ECO:0000313" key="14">
    <source>
        <dbReference type="EMBL" id="SKA91152.1"/>
    </source>
</evidence>
<dbReference type="SUPFAM" id="SSF56327">
    <property type="entry name" value="LDH C-terminal domain-like"/>
    <property type="match status" value="1"/>
</dbReference>
<dbReference type="EMBL" id="FUYH01000011">
    <property type="protein sequence ID" value="SKA91152.1"/>
    <property type="molecule type" value="Genomic_DNA"/>
</dbReference>
<dbReference type="OrthoDB" id="9808275at2"/>
<comment type="subunit">
    <text evidence="2">Homotetramer.</text>
</comment>
<gene>
    <name evidence="14" type="ORF">SAMN05443428_1115</name>
</gene>
<dbReference type="InterPro" id="IPR015955">
    <property type="entry name" value="Lactate_DH/Glyco_Ohase_4_C"/>
</dbReference>
<dbReference type="Proteomes" id="UP000190105">
    <property type="component" value="Unassembled WGS sequence"/>
</dbReference>
<feature type="domain" description="Glycosyl hydrolase family 4 C-terminal" evidence="13">
    <location>
        <begin position="191"/>
        <end position="434"/>
    </location>
</feature>
<keyword evidence="10" id="KW-0170">Cobalt</keyword>
<comment type="similarity">
    <text evidence="1 12">Belongs to the glycosyl hydrolase 4 family.</text>
</comment>
<keyword evidence="15" id="KW-1185">Reference proteome</keyword>
<dbReference type="Gene3D" id="3.90.110.10">
    <property type="entry name" value="Lactate dehydrogenase/glycoside hydrolase, family 4, C-terminal"/>
    <property type="match status" value="1"/>
</dbReference>
<evidence type="ECO:0000256" key="8">
    <source>
        <dbReference type="PIRSR" id="PIRSR601088-1"/>
    </source>
</evidence>
<dbReference type="InterPro" id="IPR036291">
    <property type="entry name" value="NAD(P)-bd_dom_sf"/>
</dbReference>
<feature type="binding site" evidence="9">
    <location>
        <position position="90"/>
    </location>
    <ligand>
        <name>substrate</name>
    </ligand>
</feature>
<dbReference type="Pfam" id="PF11975">
    <property type="entry name" value="Glyco_hydro_4C"/>
    <property type="match status" value="1"/>
</dbReference>
<dbReference type="Pfam" id="PF02056">
    <property type="entry name" value="Glyco_hydro_4"/>
    <property type="match status" value="1"/>
</dbReference>
<evidence type="ECO:0000256" key="2">
    <source>
        <dbReference type="ARBA" id="ARBA00011881"/>
    </source>
</evidence>
<keyword evidence="10" id="KW-0533">Nickel</keyword>
<dbReference type="InterPro" id="IPR022616">
    <property type="entry name" value="Glyco_hydro_4_C"/>
</dbReference>
<feature type="binding site" evidence="10">
    <location>
        <position position="166"/>
    </location>
    <ligand>
        <name>Mn(2+)</name>
        <dbReference type="ChEBI" id="CHEBI:29035"/>
    </ligand>
</feature>
<evidence type="ECO:0000256" key="1">
    <source>
        <dbReference type="ARBA" id="ARBA00010141"/>
    </source>
</evidence>
<feature type="active site" description="Proton donor" evidence="8">
    <location>
        <position position="167"/>
    </location>
</feature>
<dbReference type="Gene3D" id="3.40.50.720">
    <property type="entry name" value="NAD(P)-binding Rossmann-like Domain"/>
    <property type="match status" value="1"/>
</dbReference>
<accession>A0A1T4XNP7</accession>
<evidence type="ECO:0000256" key="10">
    <source>
        <dbReference type="PIRSR" id="PIRSR601088-3"/>
    </source>
</evidence>
<dbReference type="SUPFAM" id="SSF51735">
    <property type="entry name" value="NAD(P)-binding Rossmann-fold domains"/>
    <property type="match status" value="1"/>
</dbReference>